<dbReference type="Proteomes" id="UP000037997">
    <property type="component" value="Unassembled WGS sequence"/>
</dbReference>
<dbReference type="STRING" id="35818.HPU229336_03225"/>
<dbReference type="Gene3D" id="3.20.20.70">
    <property type="entry name" value="Aldolase class I"/>
    <property type="match status" value="1"/>
</dbReference>
<proteinExistence type="predicted"/>
<dbReference type="RefSeq" id="WP_054198244.1">
    <property type="nucleotide sequence ID" value="NZ_DYWB01000043.1"/>
</dbReference>
<dbReference type="SUPFAM" id="SSF51391">
    <property type="entry name" value="Thiamin phosphate synthase"/>
    <property type="match status" value="1"/>
</dbReference>
<evidence type="ECO:0000313" key="4">
    <source>
        <dbReference type="Proteomes" id="UP000037997"/>
    </source>
</evidence>
<dbReference type="EMBL" id="JNOC01000044">
    <property type="protein sequence ID" value="KPH55348.1"/>
    <property type="molecule type" value="Genomic_DNA"/>
</dbReference>
<name>A0A0N0LSZ3_9HELI</name>
<dbReference type="InterPro" id="IPR022998">
    <property type="entry name" value="ThiamineP_synth_TenI"/>
</dbReference>
<protein>
    <submittedName>
        <fullName evidence="3">Thiamine monophosphate synthase</fullName>
    </submittedName>
</protein>
<evidence type="ECO:0000313" key="3">
    <source>
        <dbReference type="EMBL" id="KPH55348.1"/>
    </source>
</evidence>
<dbReference type="PANTHER" id="PTHR20857:SF15">
    <property type="entry name" value="THIAMINE-PHOSPHATE SYNTHASE"/>
    <property type="match status" value="1"/>
</dbReference>
<sequence length="211" mass="23901">MLEGIYAISDEKLTPYQKIFEMLELAIRGGISIFQLRDKTHKDNEIKQLCIELMDYCGQNNVLFVLNDRVELACEIKSKGLHIGKKDEIESYSVQELRGIRKDFCGVLGISCYGDLQLAQNAKEMRADYIAFGACFASPTKTQAKVIPLDLFQKVTDIKKCAIGGITPSNIHYLTKADMIACISSVWNGDIVQNIYNLKKNWKKESFNEML</sequence>
<gene>
    <name evidence="3" type="ORF">HPU229334_08750</name>
</gene>
<keyword evidence="2" id="KW-0784">Thiamine biosynthesis</keyword>
<accession>A0A0N0LSZ3</accession>
<comment type="caution">
    <text evidence="3">The sequence shown here is derived from an EMBL/GenBank/DDBJ whole genome shotgun (WGS) entry which is preliminary data.</text>
</comment>
<evidence type="ECO:0000256" key="2">
    <source>
        <dbReference type="ARBA" id="ARBA00022977"/>
    </source>
</evidence>
<dbReference type="InterPro" id="IPR036206">
    <property type="entry name" value="ThiamineP_synth_sf"/>
</dbReference>
<comment type="pathway">
    <text evidence="1">Cofactor biosynthesis; thiamine diphosphate biosynthesis.</text>
</comment>
<dbReference type="PATRIC" id="fig|35818.11.peg.1730"/>
<dbReference type="GO" id="GO:0009228">
    <property type="term" value="P:thiamine biosynthetic process"/>
    <property type="evidence" value="ECO:0007669"/>
    <property type="project" value="UniProtKB-KW"/>
</dbReference>
<organism evidence="3 4">
    <name type="scientific">Helicobacter pullorum</name>
    <dbReference type="NCBI Taxonomy" id="35818"/>
    <lineage>
        <taxon>Bacteria</taxon>
        <taxon>Pseudomonadati</taxon>
        <taxon>Campylobacterota</taxon>
        <taxon>Epsilonproteobacteria</taxon>
        <taxon>Campylobacterales</taxon>
        <taxon>Helicobacteraceae</taxon>
        <taxon>Helicobacter</taxon>
    </lineage>
</organism>
<dbReference type="AlphaFoldDB" id="A0A0N0LSZ3"/>
<dbReference type="InterPro" id="IPR013785">
    <property type="entry name" value="Aldolase_TIM"/>
</dbReference>
<dbReference type="CDD" id="cd00564">
    <property type="entry name" value="TMP_TenI"/>
    <property type="match status" value="1"/>
</dbReference>
<dbReference type="GO" id="GO:0005737">
    <property type="term" value="C:cytoplasm"/>
    <property type="evidence" value="ECO:0007669"/>
    <property type="project" value="TreeGrafter"/>
</dbReference>
<evidence type="ECO:0000256" key="1">
    <source>
        <dbReference type="ARBA" id="ARBA00004948"/>
    </source>
</evidence>
<dbReference type="PANTHER" id="PTHR20857">
    <property type="entry name" value="THIAMINE-PHOSPHATE PYROPHOSPHORYLASE"/>
    <property type="match status" value="1"/>
</dbReference>
<dbReference type="GO" id="GO:0004789">
    <property type="term" value="F:thiamine-phosphate diphosphorylase activity"/>
    <property type="evidence" value="ECO:0007669"/>
    <property type="project" value="TreeGrafter"/>
</dbReference>
<reference evidence="3 4" key="1">
    <citation type="submission" date="2014-06" db="EMBL/GenBank/DDBJ databases">
        <title>Helicobacter pullorum isolates in fresh chicken meat - phenotypic and genotypic features.</title>
        <authorList>
            <person name="Borges V."/>
            <person name="Santos A."/>
            <person name="Correia C.B."/>
            <person name="Saraiva M."/>
            <person name="Menard A."/>
            <person name="Vieira L."/>
            <person name="Sampaio D.A."/>
            <person name="Gomes J.P."/>
            <person name="Oleastro M."/>
        </authorList>
    </citation>
    <scope>NUCLEOTIDE SEQUENCE [LARGE SCALE GENOMIC DNA]</scope>
    <source>
        <strain evidence="3 4">229334/12</strain>
    </source>
</reference>
<dbReference type="Pfam" id="PF02581">
    <property type="entry name" value="TMP-TENI"/>
    <property type="match status" value="1"/>
</dbReference>